<evidence type="ECO:0000313" key="2">
    <source>
        <dbReference type="Proteomes" id="UP000578112"/>
    </source>
</evidence>
<accession>A0A7W7I704</accession>
<dbReference type="Gene3D" id="1.20.120.450">
    <property type="entry name" value="dinb family like domain"/>
    <property type="match status" value="1"/>
</dbReference>
<dbReference type="Proteomes" id="UP000578112">
    <property type="component" value="Unassembled WGS sequence"/>
</dbReference>
<comment type="caution">
    <text evidence="1">The sequence shown here is derived from an EMBL/GenBank/DDBJ whole genome shotgun (WGS) entry which is preliminary data.</text>
</comment>
<name>A0A7W7I704_9ACTN</name>
<organism evidence="1 2">
    <name type="scientific">Actinoplanes digitatis</name>
    <dbReference type="NCBI Taxonomy" id="1868"/>
    <lineage>
        <taxon>Bacteria</taxon>
        <taxon>Bacillati</taxon>
        <taxon>Actinomycetota</taxon>
        <taxon>Actinomycetes</taxon>
        <taxon>Micromonosporales</taxon>
        <taxon>Micromonosporaceae</taxon>
        <taxon>Actinoplanes</taxon>
    </lineage>
</organism>
<gene>
    <name evidence="1" type="ORF">BJ971_008030</name>
</gene>
<keyword evidence="2" id="KW-1185">Reference proteome</keyword>
<reference evidence="1 2" key="1">
    <citation type="submission" date="2020-08" db="EMBL/GenBank/DDBJ databases">
        <title>Sequencing the genomes of 1000 actinobacteria strains.</title>
        <authorList>
            <person name="Klenk H.-P."/>
        </authorList>
    </citation>
    <scope>NUCLEOTIDE SEQUENCE [LARGE SCALE GENOMIC DNA]</scope>
    <source>
        <strain evidence="1 2">DSM 43149</strain>
    </source>
</reference>
<dbReference type="RefSeq" id="WP_184998482.1">
    <property type="nucleotide sequence ID" value="NZ_BOMK01000067.1"/>
</dbReference>
<sequence length="194" mass="21632">MPGQVGAIANEREGLLAYLAQMRHVIRLTAYGLTPEQLRAAPTASELTVGGLIKHCSSTEENWIDTVRREPRELDYQAYADNFALRDDETIEDVFANYDRVAARTERTIAEIADLGQDVPVDHSVPWNPKDLDNWSVRWVLLHLIQETARHAGHADIIREALDGGTAYPIMAAAEGWPESPWIKPWKPAAGQPA</sequence>
<dbReference type="SUPFAM" id="SSF109854">
    <property type="entry name" value="DinB/YfiT-like putative metalloenzymes"/>
    <property type="match status" value="1"/>
</dbReference>
<dbReference type="AlphaFoldDB" id="A0A7W7I704"/>
<dbReference type="InterPro" id="IPR007061">
    <property type="entry name" value="MST-like"/>
</dbReference>
<dbReference type="InterPro" id="IPR034660">
    <property type="entry name" value="DinB/YfiT-like"/>
</dbReference>
<proteinExistence type="predicted"/>
<protein>
    <submittedName>
        <fullName evidence="1">Putative damage-inducible protein DinB</fullName>
    </submittedName>
</protein>
<evidence type="ECO:0000313" key="1">
    <source>
        <dbReference type="EMBL" id="MBB4767474.1"/>
    </source>
</evidence>
<dbReference type="EMBL" id="JACHNH010000001">
    <property type="protein sequence ID" value="MBB4767474.1"/>
    <property type="molecule type" value="Genomic_DNA"/>
</dbReference>
<dbReference type="Pfam" id="PF04978">
    <property type="entry name" value="MST"/>
    <property type="match status" value="1"/>
</dbReference>